<feature type="compositionally biased region" description="Low complexity" evidence="1">
    <location>
        <begin position="372"/>
        <end position="385"/>
    </location>
</feature>
<feature type="region of interest" description="Disordered" evidence="1">
    <location>
        <begin position="372"/>
        <end position="400"/>
    </location>
</feature>
<dbReference type="Gene3D" id="3.30.750.140">
    <property type="match status" value="1"/>
</dbReference>
<feature type="domain" description="Flagellar hook-length control protein-like C-terminal" evidence="2">
    <location>
        <begin position="294"/>
        <end position="363"/>
    </location>
</feature>
<evidence type="ECO:0000259" key="2">
    <source>
        <dbReference type="Pfam" id="PF02120"/>
    </source>
</evidence>
<comment type="caution">
    <text evidence="3">The sequence shown here is derived from an EMBL/GenBank/DDBJ whole genome shotgun (WGS) entry which is preliminary data.</text>
</comment>
<dbReference type="CDD" id="cd17470">
    <property type="entry name" value="T3SS_Flik_C"/>
    <property type="match status" value="1"/>
</dbReference>
<keyword evidence="3" id="KW-0282">Flagellum</keyword>
<keyword evidence="3" id="KW-0966">Cell projection</keyword>
<dbReference type="EMBL" id="JAGYPG010000001">
    <property type="protein sequence ID" value="MBS4193986.1"/>
    <property type="molecule type" value="Genomic_DNA"/>
</dbReference>
<accession>A0A942YH11</accession>
<dbReference type="Pfam" id="PF02120">
    <property type="entry name" value="Flg_hook"/>
    <property type="match status" value="1"/>
</dbReference>
<dbReference type="RefSeq" id="WP_213123211.1">
    <property type="nucleotide sequence ID" value="NZ_JAGYPG010000001.1"/>
</dbReference>
<evidence type="ECO:0000313" key="3">
    <source>
        <dbReference type="EMBL" id="MBS4193986.1"/>
    </source>
</evidence>
<protein>
    <submittedName>
        <fullName evidence="3">Flagellar hook-length control protein FliK</fullName>
    </submittedName>
</protein>
<proteinExistence type="predicted"/>
<gene>
    <name evidence="3" type="ORF">KHA97_02710</name>
</gene>
<sequence length="412" mass="47053">MKIGGLESTFFQEPLSATSSMTTNNSRFQMILGATLANNGKILTEEQSAQEMDIITSLIEALMENVDTDEMNFNQDLRQSLDETIQKLVDWLKENVDSVQLPESIKQDELLPEDFLSASVLLFNIMNEVNNDTLKSLPLEKTAPYIKAVKEFLFVAKENVVSLKEMQQLEELEVSMEHLLKRLQEMAKDTKHQNMRHTLDNVFSKGKELNHFQQLGNSSNVLQSLLGKTPHDRGLSKQIVDANLDMSTNSNPVLRTESFILNVRDSVNEETAMRGFVREFSNILARSSLTKGFNTTRLLIRLHPEELGTLRVELLQKDGQMTARILASTHKAKEMLDLQLSSLRQAFTQQNISVDRLEVTYSQTDLQRYTNQEGRGNQQHQQEQNQEQRESSQEHDSNFKDALSNILFETEV</sequence>
<dbReference type="InterPro" id="IPR021136">
    <property type="entry name" value="Flagellar_hook_control-like_C"/>
</dbReference>
<dbReference type="InterPro" id="IPR038610">
    <property type="entry name" value="FliK-like_C_sf"/>
</dbReference>
<reference evidence="3 4" key="1">
    <citation type="submission" date="2021-05" db="EMBL/GenBank/DDBJ databases">
        <title>Novel Bacillus species.</title>
        <authorList>
            <person name="Liu G."/>
        </authorList>
    </citation>
    <scope>NUCLEOTIDE SEQUENCE [LARGE SCALE GENOMIC DNA]</scope>
    <source>
        <strain evidence="4">FJAT-49780</strain>
    </source>
</reference>
<dbReference type="Proteomes" id="UP000681414">
    <property type="component" value="Unassembled WGS sequence"/>
</dbReference>
<evidence type="ECO:0000313" key="4">
    <source>
        <dbReference type="Proteomes" id="UP000681414"/>
    </source>
</evidence>
<organism evidence="3 4">
    <name type="scientific">Lederbergia citri</name>
    <dbReference type="NCBI Taxonomy" id="2833580"/>
    <lineage>
        <taxon>Bacteria</taxon>
        <taxon>Bacillati</taxon>
        <taxon>Bacillota</taxon>
        <taxon>Bacilli</taxon>
        <taxon>Bacillales</taxon>
        <taxon>Bacillaceae</taxon>
        <taxon>Lederbergia</taxon>
    </lineage>
</organism>
<feature type="compositionally biased region" description="Basic and acidic residues" evidence="1">
    <location>
        <begin position="386"/>
        <end position="399"/>
    </location>
</feature>
<keyword evidence="4" id="KW-1185">Reference proteome</keyword>
<dbReference type="AlphaFoldDB" id="A0A942YH11"/>
<keyword evidence="3" id="KW-0969">Cilium</keyword>
<name>A0A942YH11_9BACI</name>
<evidence type="ECO:0000256" key="1">
    <source>
        <dbReference type="SAM" id="MobiDB-lite"/>
    </source>
</evidence>